<dbReference type="Proteomes" id="UP000267908">
    <property type="component" value="Unassembled WGS sequence"/>
</dbReference>
<organism evidence="2 4">
    <name type="scientific">Pseudomonas syringae pv. delphinii</name>
    <dbReference type="NCBI Taxonomy" id="192088"/>
    <lineage>
        <taxon>Bacteria</taxon>
        <taxon>Pseudomonadati</taxon>
        <taxon>Pseudomonadota</taxon>
        <taxon>Gammaproteobacteria</taxon>
        <taxon>Pseudomonadales</taxon>
        <taxon>Pseudomonadaceae</taxon>
        <taxon>Pseudomonas</taxon>
    </lineage>
</organism>
<proteinExistence type="predicted"/>
<evidence type="ECO:0000313" key="2">
    <source>
        <dbReference type="EMBL" id="RMQ23170.1"/>
    </source>
</evidence>
<dbReference type="Proteomes" id="UP000269044">
    <property type="component" value="Unassembled WGS sequence"/>
</dbReference>
<gene>
    <name evidence="2" type="ORF">ALQ08_104005</name>
    <name evidence="1" type="ORF">ALQ28_103796</name>
</gene>
<protein>
    <submittedName>
        <fullName evidence="2">Uncharacterized protein</fullName>
    </submittedName>
</protein>
<dbReference type="EMBL" id="RBQG01000167">
    <property type="protein sequence ID" value="RMP12911.1"/>
    <property type="molecule type" value="Genomic_DNA"/>
</dbReference>
<dbReference type="EMBL" id="RBRA01000175">
    <property type="protein sequence ID" value="RMQ23170.1"/>
    <property type="molecule type" value="Genomic_DNA"/>
</dbReference>
<dbReference type="AlphaFoldDB" id="A0A0P9U8R6"/>
<accession>A0A0P9U8R6</accession>
<evidence type="ECO:0000313" key="4">
    <source>
        <dbReference type="Proteomes" id="UP000269044"/>
    </source>
</evidence>
<evidence type="ECO:0000313" key="3">
    <source>
        <dbReference type="Proteomes" id="UP000267908"/>
    </source>
</evidence>
<dbReference type="RefSeq" id="WP_057435825.1">
    <property type="nucleotide sequence ID" value="NZ_LJQH01000158.1"/>
</dbReference>
<reference evidence="3 4" key="1">
    <citation type="submission" date="2018-08" db="EMBL/GenBank/DDBJ databases">
        <title>Recombination of ecologically and evolutionarily significant loci maintains genetic cohesion in the Pseudomonas syringae species complex.</title>
        <authorList>
            <person name="Dillon M."/>
            <person name="Thakur S."/>
            <person name="Almeida R.N.D."/>
            <person name="Weir B.S."/>
            <person name="Guttman D.S."/>
        </authorList>
    </citation>
    <scope>NUCLEOTIDE SEQUENCE [LARGE SCALE GENOMIC DNA]</scope>
    <source>
        <strain evidence="2 4">ICMP 13052</strain>
        <strain evidence="1 3">ICMP 4330</strain>
    </source>
</reference>
<sequence>MDGRLKLLIVLSPVALWQALTPDVILHYSSDASSELNYIWNTHHRIYKRSLRPGETTGDYGPLFQRDDFFMEFDWWNNKGISGCISIDPQWPRTHIYLDAKGLVDTSPQSGTDVEQLKPCGSN</sequence>
<comment type="caution">
    <text evidence="2">The sequence shown here is derived from an EMBL/GenBank/DDBJ whole genome shotgun (WGS) entry which is preliminary data.</text>
</comment>
<name>A0A0P9U8R6_9PSED</name>
<evidence type="ECO:0000313" key="1">
    <source>
        <dbReference type="EMBL" id="RMP12911.1"/>
    </source>
</evidence>